<reference evidence="2" key="3">
    <citation type="submission" date="2020-05" db="EMBL/GenBank/DDBJ databases">
        <title>Genomic insights into acetone-butanol-ethanol (ABE) fermentation by sequencing solventogenic clostridia strains.</title>
        <authorList>
            <person name="Brown S."/>
        </authorList>
    </citation>
    <scope>NUCLEOTIDE SEQUENCE</scope>
    <source>
        <strain evidence="2">DJ126</strain>
    </source>
</reference>
<name>A0A0B5QGT2_CLOBE</name>
<dbReference type="InterPro" id="IPR025373">
    <property type="entry name" value="DUF4363"/>
</dbReference>
<reference evidence="1" key="2">
    <citation type="submission" date="2016-02" db="EMBL/GenBank/DDBJ databases">
        <title>Genome sequence of Clostridium beijerinckii strain 59B.</title>
        <authorList>
            <person name="Little G.T."/>
            <person name="Minton N.P."/>
        </authorList>
    </citation>
    <scope>NUCLEOTIDE SEQUENCE</scope>
    <source>
        <strain evidence="1">NCIMB 14988</strain>
    </source>
</reference>
<dbReference type="Proteomes" id="UP000031866">
    <property type="component" value="Chromosome"/>
</dbReference>
<sequence length="126" mass="14650">MRNAIISILLFLLTMSCVYFLNKSVISLCDNIEMQTEDIELNIASDKMEDAYYQSLELLNTIQDNNVLTSLYLSHQEFDNLLNEALRLSTYLVHKDSTEAHTSLHLVKHNTDHLRKLQTPNFENIF</sequence>
<dbReference type="Pfam" id="PF14276">
    <property type="entry name" value="DUF4363"/>
    <property type="match status" value="1"/>
</dbReference>
<dbReference type="OrthoDB" id="3034917at2"/>
<evidence type="ECO:0008006" key="4">
    <source>
        <dbReference type="Google" id="ProtNLM"/>
    </source>
</evidence>
<protein>
    <recommendedName>
        <fullName evidence="4">DUF4363 family protein</fullName>
    </recommendedName>
</protein>
<dbReference type="PROSITE" id="PS51257">
    <property type="entry name" value="PROKAR_LIPOPROTEIN"/>
    <property type="match status" value="1"/>
</dbReference>
<evidence type="ECO:0000313" key="2">
    <source>
        <dbReference type="EMBL" id="NRV09611.1"/>
    </source>
</evidence>
<dbReference type="EMBL" id="JABSXK010000001">
    <property type="protein sequence ID" value="NRV09611.1"/>
    <property type="molecule type" value="Genomic_DNA"/>
</dbReference>
<proteinExistence type="predicted"/>
<dbReference type="AlphaFoldDB" id="A0A0B5QGT2"/>
<evidence type="ECO:0000313" key="3">
    <source>
        <dbReference type="Proteomes" id="UP000031866"/>
    </source>
</evidence>
<dbReference type="KEGG" id="cbei:LF65_05042"/>
<dbReference type="Proteomes" id="UP000821656">
    <property type="component" value="Unassembled WGS sequence"/>
</dbReference>
<evidence type="ECO:0000313" key="1">
    <source>
        <dbReference type="EMBL" id="AJH01570.1"/>
    </source>
</evidence>
<accession>A0A0B5QGT2</accession>
<gene>
    <name evidence="2" type="ORF">DFH45_002574</name>
    <name evidence="1" type="ORF">LF65_05042</name>
</gene>
<reference evidence="3" key="1">
    <citation type="submission" date="2014-12" db="EMBL/GenBank/DDBJ databases">
        <title>Genome sequence of Clostridium beijerinckii strain 59B.</title>
        <authorList>
            <person name="Little G.T."/>
            <person name="Minton N.P."/>
        </authorList>
    </citation>
    <scope>NUCLEOTIDE SEQUENCE [LARGE SCALE GENOMIC DNA]</scope>
    <source>
        <strain evidence="3">59B</strain>
    </source>
</reference>
<organism evidence="1 3">
    <name type="scientific">Clostridium beijerinckii</name>
    <name type="common">Clostridium MP</name>
    <dbReference type="NCBI Taxonomy" id="1520"/>
    <lineage>
        <taxon>Bacteria</taxon>
        <taxon>Bacillati</taxon>
        <taxon>Bacillota</taxon>
        <taxon>Clostridia</taxon>
        <taxon>Eubacteriales</taxon>
        <taxon>Clostridiaceae</taxon>
        <taxon>Clostridium</taxon>
    </lineage>
</organism>
<dbReference type="EMBL" id="CP010086">
    <property type="protein sequence ID" value="AJH01570.1"/>
    <property type="molecule type" value="Genomic_DNA"/>
</dbReference>
<dbReference type="RefSeq" id="WP_041900005.1">
    <property type="nucleotide sequence ID" value="NZ_CP010086.2"/>
</dbReference>
<dbReference type="STRING" id="1520.LF65_05042"/>